<dbReference type="AlphaFoldDB" id="A0ABD2ZKM3"/>
<keyword evidence="4" id="KW-1185">Reference proteome</keyword>
<evidence type="ECO:0000313" key="3">
    <source>
        <dbReference type="EMBL" id="KAL3519401.1"/>
    </source>
</evidence>
<accession>A0ABD2ZKM3</accession>
<feature type="chain" id="PRO_5044850382" description="Bifunctional inhibitor/plant lipid transfer protein/seed storage helical domain-containing protein" evidence="2">
    <location>
        <begin position="27"/>
        <end position="120"/>
    </location>
</feature>
<reference evidence="3 4" key="1">
    <citation type="submission" date="2024-11" db="EMBL/GenBank/DDBJ databases">
        <title>A near-complete genome assembly of Cinchona calisaya.</title>
        <authorList>
            <person name="Lian D.C."/>
            <person name="Zhao X.W."/>
            <person name="Wei L."/>
        </authorList>
    </citation>
    <scope>NUCLEOTIDE SEQUENCE [LARGE SCALE GENOMIC DNA]</scope>
    <source>
        <tissue evidence="3">Nenye</tissue>
    </source>
</reference>
<evidence type="ECO:0000313" key="4">
    <source>
        <dbReference type="Proteomes" id="UP001630127"/>
    </source>
</evidence>
<feature type="signal peptide" evidence="2">
    <location>
        <begin position="1"/>
        <end position="26"/>
    </location>
</feature>
<protein>
    <recommendedName>
        <fullName evidence="5">Bifunctional inhibitor/plant lipid transfer protein/seed storage helical domain-containing protein</fullName>
    </recommendedName>
</protein>
<evidence type="ECO:0000256" key="2">
    <source>
        <dbReference type="SAM" id="SignalP"/>
    </source>
</evidence>
<dbReference type="EMBL" id="JBJUIK010000008">
    <property type="protein sequence ID" value="KAL3519401.1"/>
    <property type="molecule type" value="Genomic_DNA"/>
</dbReference>
<dbReference type="SUPFAM" id="SSF47699">
    <property type="entry name" value="Bifunctional inhibitor/lipid-transfer protein/seed storage 2S albumin"/>
    <property type="match status" value="1"/>
</dbReference>
<gene>
    <name evidence="3" type="ORF">ACH5RR_017550</name>
</gene>
<dbReference type="InterPro" id="IPR000528">
    <property type="entry name" value="Plant_nsLTP"/>
</dbReference>
<dbReference type="Proteomes" id="UP001630127">
    <property type="component" value="Unassembled WGS sequence"/>
</dbReference>
<evidence type="ECO:0000256" key="1">
    <source>
        <dbReference type="ARBA" id="ARBA00009748"/>
    </source>
</evidence>
<name>A0ABD2ZKM3_9GENT</name>
<keyword evidence="2" id="KW-0732">Signal</keyword>
<dbReference type="Gene3D" id="1.10.110.10">
    <property type="entry name" value="Plant lipid-transfer and hydrophobic proteins"/>
    <property type="match status" value="1"/>
</dbReference>
<organism evidence="3 4">
    <name type="scientific">Cinchona calisaya</name>
    <dbReference type="NCBI Taxonomy" id="153742"/>
    <lineage>
        <taxon>Eukaryota</taxon>
        <taxon>Viridiplantae</taxon>
        <taxon>Streptophyta</taxon>
        <taxon>Embryophyta</taxon>
        <taxon>Tracheophyta</taxon>
        <taxon>Spermatophyta</taxon>
        <taxon>Magnoliopsida</taxon>
        <taxon>eudicotyledons</taxon>
        <taxon>Gunneridae</taxon>
        <taxon>Pentapetalae</taxon>
        <taxon>asterids</taxon>
        <taxon>lamiids</taxon>
        <taxon>Gentianales</taxon>
        <taxon>Rubiaceae</taxon>
        <taxon>Cinchonoideae</taxon>
        <taxon>Cinchoneae</taxon>
        <taxon>Cinchona</taxon>
    </lineage>
</organism>
<comment type="similarity">
    <text evidence="1">Belongs to the plant LTP family.</text>
</comment>
<sequence>MAKTVTEYSSAGLMLVLALFLSQGIAKGSFDCRTLLGLLNPCQPFFLSQTLEPSIDCCIGAQALASIVESSEENMRSSCKCLKKVGKKHPVPGPIVMQLFSSCNIHINMTIDPNFNCSKL</sequence>
<dbReference type="InterPro" id="IPR036312">
    <property type="entry name" value="Bifun_inhib/LTP/seed_sf"/>
</dbReference>
<evidence type="ECO:0008006" key="5">
    <source>
        <dbReference type="Google" id="ProtNLM"/>
    </source>
</evidence>
<comment type="caution">
    <text evidence="3">The sequence shown here is derived from an EMBL/GenBank/DDBJ whole genome shotgun (WGS) entry which is preliminary data.</text>
</comment>
<dbReference type="PANTHER" id="PTHR33076">
    <property type="entry name" value="NON-SPECIFIC LIPID-TRANSFER PROTEIN 2-RELATED"/>
    <property type="match status" value="1"/>
</dbReference>
<proteinExistence type="inferred from homology"/>